<protein>
    <submittedName>
        <fullName evidence="8">ABC transporter substrate-binding protein</fullName>
    </submittedName>
</protein>
<keyword evidence="9" id="KW-1185">Reference proteome</keyword>
<dbReference type="Pfam" id="PF01547">
    <property type="entry name" value="SBP_bac_1"/>
    <property type="match status" value="1"/>
</dbReference>
<evidence type="ECO:0000313" key="8">
    <source>
        <dbReference type="EMBL" id="MFD0958028.1"/>
    </source>
</evidence>
<evidence type="ECO:0000256" key="7">
    <source>
        <dbReference type="SAM" id="SignalP"/>
    </source>
</evidence>
<evidence type="ECO:0000256" key="3">
    <source>
        <dbReference type="ARBA" id="ARBA00023136"/>
    </source>
</evidence>
<dbReference type="InterPro" id="IPR006059">
    <property type="entry name" value="SBP"/>
</dbReference>
<evidence type="ECO:0000256" key="4">
    <source>
        <dbReference type="ARBA" id="ARBA00023139"/>
    </source>
</evidence>
<feature type="compositionally biased region" description="Polar residues" evidence="6">
    <location>
        <begin position="394"/>
        <end position="403"/>
    </location>
</feature>
<dbReference type="Proteomes" id="UP001596989">
    <property type="component" value="Unassembled WGS sequence"/>
</dbReference>
<name>A0ABW3HKM2_9BACL</name>
<evidence type="ECO:0000256" key="1">
    <source>
        <dbReference type="ARBA" id="ARBA00022475"/>
    </source>
</evidence>
<keyword evidence="5" id="KW-0449">Lipoprotein</keyword>
<dbReference type="PANTHER" id="PTHR43649:SF33">
    <property type="entry name" value="POLYGALACTURONAN_RHAMNOGALACTURONAN-BINDING PROTEIN YTCQ"/>
    <property type="match status" value="1"/>
</dbReference>
<comment type="caution">
    <text evidence="8">The sequence shown here is derived from an EMBL/GenBank/DDBJ whole genome shotgun (WGS) entry which is preliminary data.</text>
</comment>
<dbReference type="SUPFAM" id="SSF53850">
    <property type="entry name" value="Periplasmic binding protein-like II"/>
    <property type="match status" value="1"/>
</dbReference>
<feature type="signal peptide" evidence="7">
    <location>
        <begin position="1"/>
        <end position="24"/>
    </location>
</feature>
<feature type="chain" id="PRO_5046165039" evidence="7">
    <location>
        <begin position="25"/>
        <end position="461"/>
    </location>
</feature>
<accession>A0ABW3HKM2</accession>
<keyword evidence="4" id="KW-0564">Palmitate</keyword>
<dbReference type="PANTHER" id="PTHR43649">
    <property type="entry name" value="ARABINOSE-BINDING PROTEIN-RELATED"/>
    <property type="match status" value="1"/>
</dbReference>
<dbReference type="Gene3D" id="3.40.190.10">
    <property type="entry name" value="Periplasmic binding protein-like II"/>
    <property type="match status" value="1"/>
</dbReference>
<keyword evidence="2 7" id="KW-0732">Signal</keyword>
<proteinExistence type="predicted"/>
<dbReference type="CDD" id="cd13585">
    <property type="entry name" value="PBP2_TMBP_like"/>
    <property type="match status" value="1"/>
</dbReference>
<feature type="region of interest" description="Disordered" evidence="6">
    <location>
        <begin position="392"/>
        <end position="411"/>
    </location>
</feature>
<gene>
    <name evidence="8" type="ORF">ACFQ2I_01355</name>
</gene>
<organism evidence="8 9">
    <name type="scientific">Paenibacillus chungangensis</name>
    <dbReference type="NCBI Taxonomy" id="696535"/>
    <lineage>
        <taxon>Bacteria</taxon>
        <taxon>Bacillati</taxon>
        <taxon>Bacillota</taxon>
        <taxon>Bacilli</taxon>
        <taxon>Bacillales</taxon>
        <taxon>Paenibacillaceae</taxon>
        <taxon>Paenibacillus</taxon>
    </lineage>
</organism>
<dbReference type="RefSeq" id="WP_377561653.1">
    <property type="nucleotide sequence ID" value="NZ_JBHTJZ010000004.1"/>
</dbReference>
<sequence length="461" mass="50997">MKKSMKRWLLGASLTLSIIVSGCANGGANEGVNGGANNNASQSKVEESKEPVTITMWEKSGGAAAVLQDLVKQFNEENKDINIDLKIQGGDDYEKNLPLAFQSKQAPDVFTATNVMNLYKPGWLLALDDVVNAEHMQKIKPYITQGINGFDGKAYAIPTSAVTMRLVYNKDLFKQAGLDPEQPPQTFSQVAEAAKKITEASGGEAYGFGLAMKWTGFTTWQLEPLALTTNDKLTKRALFNVETGQYDIAQYQPVIELYRNMVQNKWVYPGASTLDNDPMRSAFADGKIGMYIGASFDVGTINDQFNTKIDWAATNLPYEDGKTFVQNISNVGRYYAVNAETKHPEEAAKVIEFLTGVQMAQELQKQGLINSILPETNHTDYMPQDVKQFKDFAPTSNDRQSPSDPTPSIKVQGKTYTDVVMELVLTDKPIEPALKELNDRYNEAYNKAVQDGAIKAEDFKK</sequence>
<dbReference type="InterPro" id="IPR050490">
    <property type="entry name" value="Bact_solute-bd_prot1"/>
</dbReference>
<reference evidence="9" key="1">
    <citation type="journal article" date="2019" name="Int. J. Syst. Evol. Microbiol.">
        <title>The Global Catalogue of Microorganisms (GCM) 10K type strain sequencing project: providing services to taxonomists for standard genome sequencing and annotation.</title>
        <authorList>
            <consortium name="The Broad Institute Genomics Platform"/>
            <consortium name="The Broad Institute Genome Sequencing Center for Infectious Disease"/>
            <person name="Wu L."/>
            <person name="Ma J."/>
        </authorList>
    </citation>
    <scope>NUCLEOTIDE SEQUENCE [LARGE SCALE GENOMIC DNA]</scope>
    <source>
        <strain evidence="9">CCUG 59129</strain>
    </source>
</reference>
<evidence type="ECO:0000256" key="2">
    <source>
        <dbReference type="ARBA" id="ARBA00022729"/>
    </source>
</evidence>
<evidence type="ECO:0000256" key="6">
    <source>
        <dbReference type="SAM" id="MobiDB-lite"/>
    </source>
</evidence>
<keyword evidence="1" id="KW-1003">Cell membrane</keyword>
<keyword evidence="3" id="KW-0472">Membrane</keyword>
<evidence type="ECO:0000313" key="9">
    <source>
        <dbReference type="Proteomes" id="UP001596989"/>
    </source>
</evidence>
<dbReference type="PROSITE" id="PS51257">
    <property type="entry name" value="PROKAR_LIPOPROTEIN"/>
    <property type="match status" value="1"/>
</dbReference>
<evidence type="ECO:0000256" key="5">
    <source>
        <dbReference type="ARBA" id="ARBA00023288"/>
    </source>
</evidence>
<dbReference type="EMBL" id="JBHTJZ010000004">
    <property type="protein sequence ID" value="MFD0958028.1"/>
    <property type="molecule type" value="Genomic_DNA"/>
</dbReference>